<dbReference type="InterPro" id="IPR017871">
    <property type="entry name" value="ABC_transporter-like_CS"/>
</dbReference>
<evidence type="ECO:0000313" key="5">
    <source>
        <dbReference type="EMBL" id="PWR01095.1"/>
    </source>
</evidence>
<dbReference type="Proteomes" id="UP000245680">
    <property type="component" value="Unassembled WGS sequence"/>
</dbReference>
<organism evidence="5 6">
    <name type="scientific">Meridianimarinicoccus roseus</name>
    <dbReference type="NCBI Taxonomy" id="2072018"/>
    <lineage>
        <taxon>Bacteria</taxon>
        <taxon>Pseudomonadati</taxon>
        <taxon>Pseudomonadota</taxon>
        <taxon>Alphaproteobacteria</taxon>
        <taxon>Rhodobacterales</taxon>
        <taxon>Paracoccaceae</taxon>
        <taxon>Meridianimarinicoccus</taxon>
    </lineage>
</organism>
<dbReference type="InterPro" id="IPR003439">
    <property type="entry name" value="ABC_transporter-like_ATP-bd"/>
</dbReference>
<dbReference type="RefSeq" id="WP_109813080.1">
    <property type="nucleotide sequence ID" value="NZ_QGKU01000060.1"/>
</dbReference>
<dbReference type="GO" id="GO:0043190">
    <property type="term" value="C:ATP-binding cassette (ABC) transporter complex"/>
    <property type="evidence" value="ECO:0007669"/>
    <property type="project" value="InterPro"/>
</dbReference>
<name>A0A2V2L7J6_9RHOB</name>
<dbReference type="Gene3D" id="2.40.50.100">
    <property type="match status" value="1"/>
</dbReference>
<dbReference type="GO" id="GO:0016887">
    <property type="term" value="F:ATP hydrolysis activity"/>
    <property type="evidence" value="ECO:0007669"/>
    <property type="project" value="InterPro"/>
</dbReference>
<keyword evidence="6" id="KW-1185">Reference proteome</keyword>
<sequence length="372" mass="39798">MTAPDLECRALTKRFAPDAPPAVDGVGFSVPSGSFFSILGPSGCGKTTIMRMVAGFLEPSGGDILIRGRSVLSVPPNKRPVNMVFQHLALFPMMNVAENIGYGLRRRGTSKPEIARKVGDVLERIGLPEIGTRRVDELSGGQKQRVAIARCMVLDPDVLLLDEPLGALDLKLREHMKVELKALQAAFGTTFVYITHDQSEALVMSDAVAVMNRGRFEQIGSAQDLYYRPQTPFVAGFVGDSNRWRGRVTRVDGESLELQTDGGLTLRAARNGRAIAAGDRAEVFVRPEAIHPARDAAALEGCANMLRGEVSTLLFNGAASRVRVRPEGAGADTEIEVALPQSGAFAGLARGDDVWIGWTDAQAGAFAAAAAE</sequence>
<evidence type="ECO:0000256" key="2">
    <source>
        <dbReference type="ARBA" id="ARBA00022741"/>
    </source>
</evidence>
<dbReference type="InterPro" id="IPR008995">
    <property type="entry name" value="Mo/tungstate-bd_C_term_dom"/>
</dbReference>
<dbReference type="SUPFAM" id="SSF52540">
    <property type="entry name" value="P-loop containing nucleoside triphosphate hydrolases"/>
    <property type="match status" value="1"/>
</dbReference>
<comment type="caution">
    <text evidence="5">The sequence shown here is derived from an EMBL/GenBank/DDBJ whole genome shotgun (WGS) entry which is preliminary data.</text>
</comment>
<dbReference type="FunFam" id="3.40.50.300:FF:000425">
    <property type="entry name" value="Probable ABC transporter, ATP-binding subunit"/>
    <property type="match status" value="1"/>
</dbReference>
<evidence type="ECO:0000256" key="1">
    <source>
        <dbReference type="ARBA" id="ARBA00022448"/>
    </source>
</evidence>
<evidence type="ECO:0000313" key="6">
    <source>
        <dbReference type="Proteomes" id="UP000245680"/>
    </source>
</evidence>
<protein>
    <submittedName>
        <fullName evidence="5">ABC transporter ATP-binding protein</fullName>
    </submittedName>
</protein>
<dbReference type="PANTHER" id="PTHR42781:SF4">
    <property type="entry name" value="SPERMIDINE_PUTRESCINE IMPORT ATP-BINDING PROTEIN POTA"/>
    <property type="match status" value="1"/>
</dbReference>
<keyword evidence="2" id="KW-0547">Nucleotide-binding</keyword>
<gene>
    <name evidence="5" type="ORF">DKT77_18190</name>
</gene>
<dbReference type="Gene3D" id="3.40.50.300">
    <property type="entry name" value="P-loop containing nucleotide triphosphate hydrolases"/>
    <property type="match status" value="1"/>
</dbReference>
<dbReference type="InterPro" id="IPR003593">
    <property type="entry name" value="AAA+_ATPase"/>
</dbReference>
<evidence type="ECO:0000259" key="4">
    <source>
        <dbReference type="PROSITE" id="PS50893"/>
    </source>
</evidence>
<dbReference type="PANTHER" id="PTHR42781">
    <property type="entry name" value="SPERMIDINE/PUTRESCINE IMPORT ATP-BINDING PROTEIN POTA"/>
    <property type="match status" value="1"/>
</dbReference>
<dbReference type="InterPro" id="IPR027417">
    <property type="entry name" value="P-loop_NTPase"/>
</dbReference>
<dbReference type="Pfam" id="PF00005">
    <property type="entry name" value="ABC_tran"/>
    <property type="match status" value="1"/>
</dbReference>
<keyword evidence="3 5" id="KW-0067">ATP-binding</keyword>
<evidence type="ECO:0000256" key="3">
    <source>
        <dbReference type="ARBA" id="ARBA00022840"/>
    </source>
</evidence>
<feature type="domain" description="ABC transporter" evidence="4">
    <location>
        <begin position="6"/>
        <end position="238"/>
    </location>
</feature>
<dbReference type="SMART" id="SM00382">
    <property type="entry name" value="AAA"/>
    <property type="match status" value="1"/>
</dbReference>
<dbReference type="AlphaFoldDB" id="A0A2V2L7J6"/>
<dbReference type="SUPFAM" id="SSF50331">
    <property type="entry name" value="MOP-like"/>
    <property type="match status" value="1"/>
</dbReference>
<reference evidence="5 6" key="1">
    <citation type="submission" date="2018-05" db="EMBL/GenBank/DDBJ databases">
        <title>Rhodobacteraceae gen. nov., sp. nov. isolated from sea water.</title>
        <authorList>
            <person name="Ren Y."/>
        </authorList>
    </citation>
    <scope>NUCLEOTIDE SEQUENCE [LARGE SCALE GENOMIC DNA]</scope>
    <source>
        <strain evidence="5 6">TG-679</strain>
    </source>
</reference>
<keyword evidence="1" id="KW-0813">Transport</keyword>
<proteinExistence type="predicted"/>
<dbReference type="GO" id="GO:0005524">
    <property type="term" value="F:ATP binding"/>
    <property type="evidence" value="ECO:0007669"/>
    <property type="project" value="UniProtKB-KW"/>
</dbReference>
<dbReference type="Pfam" id="PF08402">
    <property type="entry name" value="TOBE_2"/>
    <property type="match status" value="1"/>
</dbReference>
<dbReference type="OrthoDB" id="9802264at2"/>
<dbReference type="PROSITE" id="PS00211">
    <property type="entry name" value="ABC_TRANSPORTER_1"/>
    <property type="match status" value="1"/>
</dbReference>
<dbReference type="GO" id="GO:0022857">
    <property type="term" value="F:transmembrane transporter activity"/>
    <property type="evidence" value="ECO:0007669"/>
    <property type="project" value="InterPro"/>
</dbReference>
<dbReference type="InterPro" id="IPR013611">
    <property type="entry name" value="Transp-assoc_OB_typ2"/>
</dbReference>
<dbReference type="GO" id="GO:0015697">
    <property type="term" value="P:quaternary ammonium group transport"/>
    <property type="evidence" value="ECO:0007669"/>
    <property type="project" value="UniProtKB-ARBA"/>
</dbReference>
<accession>A0A2V2L7J6</accession>
<dbReference type="InterPro" id="IPR050093">
    <property type="entry name" value="ABC_SmlMolc_Importer"/>
</dbReference>
<dbReference type="PROSITE" id="PS50893">
    <property type="entry name" value="ABC_TRANSPORTER_2"/>
    <property type="match status" value="1"/>
</dbReference>
<dbReference type="EMBL" id="QGKU01000060">
    <property type="protein sequence ID" value="PWR01095.1"/>
    <property type="molecule type" value="Genomic_DNA"/>
</dbReference>